<dbReference type="PANTHER" id="PTHR11931">
    <property type="entry name" value="PHOSPHOGLYCERATE MUTASE"/>
    <property type="match status" value="1"/>
</dbReference>
<dbReference type="PIRSF" id="PIRSF000709">
    <property type="entry name" value="6PFK_2-Ptase"/>
    <property type="match status" value="1"/>
</dbReference>
<dbReference type="SUPFAM" id="SSF53254">
    <property type="entry name" value="Phosphoglycerate mutase-like"/>
    <property type="match status" value="1"/>
</dbReference>
<dbReference type="GO" id="GO:0004619">
    <property type="term" value="F:phosphoglycerate mutase activity"/>
    <property type="evidence" value="ECO:0007669"/>
    <property type="project" value="UniProtKB-UniRule"/>
</dbReference>
<evidence type="ECO:0000256" key="3">
    <source>
        <dbReference type="ARBA" id="ARBA00023235"/>
    </source>
</evidence>
<gene>
    <name evidence="10" type="primary">gpm</name>
    <name evidence="4" type="synonym">gpmA</name>
    <name evidence="10" type="ORF">AFE02nite_17260</name>
</gene>
<evidence type="ECO:0000256" key="6">
    <source>
        <dbReference type="PIRSR" id="PIRSR613078-2"/>
    </source>
</evidence>
<feature type="binding site" evidence="4 6">
    <location>
        <begin position="115"/>
        <end position="116"/>
    </location>
    <ligand>
        <name>substrate</name>
    </ligand>
</feature>
<dbReference type="EMBL" id="BJYK01000004">
    <property type="protein sequence ID" value="GEN79992.1"/>
    <property type="molecule type" value="Genomic_DNA"/>
</dbReference>
<dbReference type="PROSITE" id="PS00175">
    <property type="entry name" value="PG_MUTASE"/>
    <property type="match status" value="1"/>
</dbReference>
<evidence type="ECO:0000256" key="1">
    <source>
        <dbReference type="ARBA" id="ARBA00006717"/>
    </source>
</evidence>
<evidence type="ECO:0000313" key="10">
    <source>
        <dbReference type="EMBL" id="GEN79992.1"/>
    </source>
</evidence>
<evidence type="ECO:0000313" key="11">
    <source>
        <dbReference type="Proteomes" id="UP000321484"/>
    </source>
</evidence>
<dbReference type="GO" id="GO:0006096">
    <property type="term" value="P:glycolytic process"/>
    <property type="evidence" value="ECO:0007669"/>
    <property type="project" value="UniProtKB-UniRule"/>
</dbReference>
<evidence type="ECO:0000256" key="4">
    <source>
        <dbReference type="HAMAP-Rule" id="MF_01039"/>
    </source>
</evidence>
<dbReference type="AlphaFoldDB" id="A0A511YXS2"/>
<organism evidence="10 11">
    <name type="scientific">Actinotalea fermentans</name>
    <dbReference type="NCBI Taxonomy" id="43671"/>
    <lineage>
        <taxon>Bacteria</taxon>
        <taxon>Bacillati</taxon>
        <taxon>Actinomycetota</taxon>
        <taxon>Actinomycetes</taxon>
        <taxon>Micrococcales</taxon>
        <taxon>Cellulomonadaceae</taxon>
        <taxon>Actinotalea</taxon>
    </lineage>
</organism>
<comment type="function">
    <text evidence="4 8">Catalyzes the interconversion of 2-phosphoglycerate and 3-phosphoglycerate.</text>
</comment>
<feature type="binding site" evidence="4 6">
    <location>
        <begin position="9"/>
        <end position="16"/>
    </location>
    <ligand>
        <name>substrate</name>
    </ligand>
</feature>
<dbReference type="InterPro" id="IPR029033">
    <property type="entry name" value="His_PPase_superfam"/>
</dbReference>
<accession>A0A511YXS2</accession>
<feature type="binding site" evidence="4 6">
    <location>
        <position position="61"/>
    </location>
    <ligand>
        <name>substrate</name>
    </ligand>
</feature>
<comment type="similarity">
    <text evidence="1 4">Belongs to the phosphoglycerate mutase family. BPG-dependent PGAM subfamily.</text>
</comment>
<comment type="pathway">
    <text evidence="4 8">Carbohydrate degradation; glycolysis; pyruvate from D-glyceraldehyde 3-phosphate: step 3/5.</text>
</comment>
<feature type="binding site" evidence="4 6">
    <location>
        <begin position="88"/>
        <end position="91"/>
    </location>
    <ligand>
        <name>substrate</name>
    </ligand>
</feature>
<dbReference type="EC" id="5.4.2.11" evidence="4 8"/>
<dbReference type="SMART" id="SM00855">
    <property type="entry name" value="PGAM"/>
    <property type="match status" value="1"/>
</dbReference>
<dbReference type="InterPro" id="IPR001345">
    <property type="entry name" value="PG/BPGM_mutase_AS"/>
</dbReference>
<dbReference type="GO" id="GO:0006094">
    <property type="term" value="P:gluconeogenesis"/>
    <property type="evidence" value="ECO:0007669"/>
    <property type="project" value="UniProtKB-UniRule"/>
</dbReference>
<dbReference type="InterPro" id="IPR013078">
    <property type="entry name" value="His_Pase_superF_clade-1"/>
</dbReference>
<feature type="region of interest" description="Disordered" evidence="9">
    <location>
        <begin position="119"/>
        <end position="154"/>
    </location>
</feature>
<sequence>MTLTLVLLRHGQSLGNAEGVFTGWQDVPLTELGLAQAVRAGELLRDAGLLPDLVHTSLRRRAITTANLALDACDRHWIPVARSWRLNERHYGALQGKDKRRVREQYGDEAFMAWRRSYGVAPPPEEPSGERAPDGGAAPDGVPSARPADEPEGHGEALRDVVVRALPYWTDAIVPDLRSGRVVLVAAHGNSIRALLKYIDHISDEAIAALEIPNGVPLRYDLDEATLEPVARTYLDAVEAERQVAAAALIGR</sequence>
<reference evidence="10 11" key="1">
    <citation type="submission" date="2019-07" db="EMBL/GenBank/DDBJ databases">
        <title>Whole genome shotgun sequence of Actinotalea fermentans NBRC 105374.</title>
        <authorList>
            <person name="Hosoyama A."/>
            <person name="Uohara A."/>
            <person name="Ohji S."/>
            <person name="Ichikawa N."/>
        </authorList>
    </citation>
    <scope>NUCLEOTIDE SEQUENCE [LARGE SCALE GENOMIC DNA]</scope>
    <source>
        <strain evidence="10 11">NBRC 105374</strain>
    </source>
</reference>
<keyword evidence="11" id="KW-1185">Reference proteome</keyword>
<feature type="active site" description="Tele-phosphohistidine intermediate" evidence="4 5">
    <location>
        <position position="10"/>
    </location>
</feature>
<keyword evidence="4" id="KW-0312">Gluconeogenesis</keyword>
<dbReference type="NCBIfam" id="TIGR01258">
    <property type="entry name" value="pgm_1"/>
    <property type="match status" value="1"/>
</dbReference>
<feature type="site" description="Transition state stabilizer" evidence="4 7">
    <location>
        <position position="188"/>
    </location>
</feature>
<protein>
    <recommendedName>
        <fullName evidence="4 8">2,3-bisphosphoglycerate-dependent phosphoglycerate mutase</fullName>
        <shortName evidence="4">BPG-dependent PGAM</shortName>
        <shortName evidence="4">PGAM</shortName>
        <shortName evidence="4">Phosphoglyceromutase</shortName>
        <shortName evidence="4">dPGM</shortName>
        <ecNumber evidence="4 8">5.4.2.11</ecNumber>
    </recommendedName>
</protein>
<dbReference type="UniPathway" id="UPA00109">
    <property type="reaction ID" value="UER00186"/>
</dbReference>
<dbReference type="HAMAP" id="MF_01039">
    <property type="entry name" value="PGAM_GpmA"/>
    <property type="match status" value="1"/>
</dbReference>
<evidence type="ECO:0000256" key="7">
    <source>
        <dbReference type="PIRSR" id="PIRSR613078-3"/>
    </source>
</evidence>
<dbReference type="InterPro" id="IPR005952">
    <property type="entry name" value="Phosphogly_mut1"/>
</dbReference>
<feature type="binding site" evidence="4 6">
    <location>
        <begin position="22"/>
        <end position="23"/>
    </location>
    <ligand>
        <name>substrate</name>
    </ligand>
</feature>
<proteinExistence type="inferred from homology"/>
<name>A0A511YXS2_9CELL</name>
<feature type="binding site" evidence="4 6">
    <location>
        <position position="99"/>
    </location>
    <ligand>
        <name>substrate</name>
    </ligand>
</feature>
<dbReference type="Pfam" id="PF00300">
    <property type="entry name" value="His_Phos_1"/>
    <property type="match status" value="2"/>
</dbReference>
<dbReference type="Proteomes" id="UP000321484">
    <property type="component" value="Unassembled WGS sequence"/>
</dbReference>
<dbReference type="Gene3D" id="3.40.50.1240">
    <property type="entry name" value="Phosphoglycerate mutase-like"/>
    <property type="match status" value="1"/>
</dbReference>
<keyword evidence="3 4" id="KW-0413">Isomerase</keyword>
<evidence type="ECO:0000256" key="8">
    <source>
        <dbReference type="RuleBase" id="RU004512"/>
    </source>
</evidence>
<keyword evidence="2 4" id="KW-0324">Glycolysis</keyword>
<evidence type="ECO:0000256" key="9">
    <source>
        <dbReference type="SAM" id="MobiDB-lite"/>
    </source>
</evidence>
<evidence type="ECO:0000256" key="5">
    <source>
        <dbReference type="PIRSR" id="PIRSR613078-1"/>
    </source>
</evidence>
<dbReference type="CDD" id="cd07067">
    <property type="entry name" value="HP_PGM_like"/>
    <property type="match status" value="1"/>
</dbReference>
<dbReference type="RefSeq" id="WP_034246441.1">
    <property type="nucleotide sequence ID" value="NZ_BJYK01000004.1"/>
</dbReference>
<dbReference type="OrthoDB" id="9781415at2"/>
<feature type="binding site" evidence="4 6">
    <location>
        <begin position="189"/>
        <end position="190"/>
    </location>
    <ligand>
        <name>substrate</name>
    </ligand>
</feature>
<comment type="caution">
    <text evidence="10">The sequence shown here is derived from an EMBL/GenBank/DDBJ whole genome shotgun (WGS) entry which is preliminary data.</text>
</comment>
<comment type="catalytic activity">
    <reaction evidence="4 8">
        <text>(2R)-2-phosphoglycerate = (2R)-3-phosphoglycerate</text>
        <dbReference type="Rhea" id="RHEA:15901"/>
        <dbReference type="ChEBI" id="CHEBI:58272"/>
        <dbReference type="ChEBI" id="CHEBI:58289"/>
        <dbReference type="EC" id="5.4.2.11"/>
    </reaction>
</comment>
<feature type="active site" description="Proton donor/acceptor" evidence="4 5">
    <location>
        <position position="88"/>
    </location>
</feature>
<evidence type="ECO:0000256" key="2">
    <source>
        <dbReference type="ARBA" id="ARBA00023152"/>
    </source>
</evidence>